<dbReference type="Pfam" id="PF00067">
    <property type="entry name" value="p450"/>
    <property type="match status" value="1"/>
</dbReference>
<evidence type="ECO:0000256" key="10">
    <source>
        <dbReference type="ARBA" id="ARBA00023033"/>
    </source>
</evidence>
<dbReference type="OrthoDB" id="2789670at2759"/>
<keyword evidence="13" id="KW-1185">Reference proteome</keyword>
<accession>A0A8H5GQ62</accession>
<evidence type="ECO:0000256" key="3">
    <source>
        <dbReference type="ARBA" id="ARBA00010617"/>
    </source>
</evidence>
<keyword evidence="7" id="KW-1133">Transmembrane helix</keyword>
<reference evidence="12 13" key="1">
    <citation type="journal article" date="2020" name="ISME J.">
        <title>Uncovering the hidden diversity of litter-decomposition mechanisms in mushroom-forming fungi.</title>
        <authorList>
            <person name="Floudas D."/>
            <person name="Bentzer J."/>
            <person name="Ahren D."/>
            <person name="Johansson T."/>
            <person name="Persson P."/>
            <person name="Tunlid A."/>
        </authorList>
    </citation>
    <scope>NUCLEOTIDE SEQUENCE [LARGE SCALE GENOMIC DNA]</scope>
    <source>
        <strain evidence="12 13">CBS 291.85</strain>
    </source>
</reference>
<gene>
    <name evidence="12" type="ORF">D9758_002872</name>
</gene>
<dbReference type="AlphaFoldDB" id="A0A8H5GQ62"/>
<sequence>MVLFPEVQHRAQSELDRVVGRSRLPSFADMKHLPYIVAIINELLRWRPATPLAAPHAVMEVE</sequence>
<evidence type="ECO:0008006" key="14">
    <source>
        <dbReference type="Google" id="ProtNLM"/>
    </source>
</evidence>
<proteinExistence type="inferred from homology"/>
<dbReference type="GO" id="GO:0016705">
    <property type="term" value="F:oxidoreductase activity, acting on paired donors, with incorporation or reduction of molecular oxygen"/>
    <property type="evidence" value="ECO:0007669"/>
    <property type="project" value="InterPro"/>
</dbReference>
<dbReference type="GO" id="GO:0016020">
    <property type="term" value="C:membrane"/>
    <property type="evidence" value="ECO:0007669"/>
    <property type="project" value="UniProtKB-SubCell"/>
</dbReference>
<organism evidence="12 13">
    <name type="scientific">Tetrapyrgos nigripes</name>
    <dbReference type="NCBI Taxonomy" id="182062"/>
    <lineage>
        <taxon>Eukaryota</taxon>
        <taxon>Fungi</taxon>
        <taxon>Dikarya</taxon>
        <taxon>Basidiomycota</taxon>
        <taxon>Agaricomycotina</taxon>
        <taxon>Agaricomycetes</taxon>
        <taxon>Agaricomycetidae</taxon>
        <taxon>Agaricales</taxon>
        <taxon>Marasmiineae</taxon>
        <taxon>Marasmiaceae</taxon>
        <taxon>Tetrapyrgos</taxon>
    </lineage>
</organism>
<dbReference type="PANTHER" id="PTHR46300">
    <property type="entry name" value="P450, PUTATIVE (EUROFUNG)-RELATED-RELATED"/>
    <property type="match status" value="1"/>
</dbReference>
<dbReference type="PANTHER" id="PTHR46300:SF2">
    <property type="entry name" value="CYTOCHROME P450 MONOOXYGENASE ALNH-RELATED"/>
    <property type="match status" value="1"/>
</dbReference>
<evidence type="ECO:0000256" key="7">
    <source>
        <dbReference type="ARBA" id="ARBA00022989"/>
    </source>
</evidence>
<evidence type="ECO:0000256" key="5">
    <source>
        <dbReference type="ARBA" id="ARBA00022692"/>
    </source>
</evidence>
<protein>
    <recommendedName>
        <fullName evidence="14">Cytochrome P450</fullName>
    </recommendedName>
</protein>
<evidence type="ECO:0000256" key="11">
    <source>
        <dbReference type="ARBA" id="ARBA00023136"/>
    </source>
</evidence>
<evidence type="ECO:0000256" key="2">
    <source>
        <dbReference type="ARBA" id="ARBA00004167"/>
    </source>
</evidence>
<dbReference type="InterPro" id="IPR036396">
    <property type="entry name" value="Cyt_P450_sf"/>
</dbReference>
<comment type="similarity">
    <text evidence="3">Belongs to the cytochrome P450 family.</text>
</comment>
<evidence type="ECO:0000256" key="9">
    <source>
        <dbReference type="ARBA" id="ARBA00023004"/>
    </source>
</evidence>
<keyword evidence="11" id="KW-0472">Membrane</keyword>
<dbReference type="InterPro" id="IPR001128">
    <property type="entry name" value="Cyt_P450"/>
</dbReference>
<dbReference type="GO" id="GO:0020037">
    <property type="term" value="F:heme binding"/>
    <property type="evidence" value="ECO:0007669"/>
    <property type="project" value="InterPro"/>
</dbReference>
<keyword evidence="10" id="KW-0503">Monooxygenase</keyword>
<keyword evidence="8" id="KW-0560">Oxidoreductase</keyword>
<evidence type="ECO:0000256" key="8">
    <source>
        <dbReference type="ARBA" id="ARBA00023002"/>
    </source>
</evidence>
<dbReference type="Gene3D" id="1.10.630.10">
    <property type="entry name" value="Cytochrome P450"/>
    <property type="match status" value="1"/>
</dbReference>
<dbReference type="GO" id="GO:0004497">
    <property type="term" value="F:monooxygenase activity"/>
    <property type="evidence" value="ECO:0007669"/>
    <property type="project" value="UniProtKB-KW"/>
</dbReference>
<evidence type="ECO:0000313" key="13">
    <source>
        <dbReference type="Proteomes" id="UP000559256"/>
    </source>
</evidence>
<keyword evidence="5" id="KW-0812">Transmembrane</keyword>
<evidence type="ECO:0000256" key="1">
    <source>
        <dbReference type="ARBA" id="ARBA00001971"/>
    </source>
</evidence>
<name>A0A8H5GQ62_9AGAR</name>
<dbReference type="Proteomes" id="UP000559256">
    <property type="component" value="Unassembled WGS sequence"/>
</dbReference>
<dbReference type="InterPro" id="IPR050364">
    <property type="entry name" value="Cytochrome_P450_fung"/>
</dbReference>
<comment type="caution">
    <text evidence="12">The sequence shown here is derived from an EMBL/GenBank/DDBJ whole genome shotgun (WGS) entry which is preliminary data.</text>
</comment>
<dbReference type="EMBL" id="JAACJM010000014">
    <property type="protein sequence ID" value="KAF5368860.1"/>
    <property type="molecule type" value="Genomic_DNA"/>
</dbReference>
<keyword evidence="6" id="KW-0479">Metal-binding</keyword>
<dbReference type="GO" id="GO:0005506">
    <property type="term" value="F:iron ion binding"/>
    <property type="evidence" value="ECO:0007669"/>
    <property type="project" value="InterPro"/>
</dbReference>
<comment type="cofactor">
    <cofactor evidence="1">
        <name>heme</name>
        <dbReference type="ChEBI" id="CHEBI:30413"/>
    </cofactor>
</comment>
<keyword evidence="4" id="KW-0349">Heme</keyword>
<comment type="subcellular location">
    <subcellularLocation>
        <location evidence="2">Membrane</location>
        <topology evidence="2">Single-pass membrane protein</topology>
    </subcellularLocation>
</comment>
<evidence type="ECO:0000256" key="6">
    <source>
        <dbReference type="ARBA" id="ARBA00022723"/>
    </source>
</evidence>
<evidence type="ECO:0000256" key="4">
    <source>
        <dbReference type="ARBA" id="ARBA00022617"/>
    </source>
</evidence>
<dbReference type="SUPFAM" id="SSF48264">
    <property type="entry name" value="Cytochrome P450"/>
    <property type="match status" value="1"/>
</dbReference>
<keyword evidence="9" id="KW-0408">Iron</keyword>
<evidence type="ECO:0000313" key="12">
    <source>
        <dbReference type="EMBL" id="KAF5368860.1"/>
    </source>
</evidence>